<feature type="compositionally biased region" description="Basic and acidic residues" evidence="3">
    <location>
        <begin position="87"/>
        <end position="105"/>
    </location>
</feature>
<dbReference type="GO" id="GO:0003697">
    <property type="term" value="F:single-stranded DNA binding"/>
    <property type="evidence" value="ECO:0007669"/>
    <property type="project" value="InterPro"/>
</dbReference>
<feature type="region of interest" description="Disordered" evidence="3">
    <location>
        <begin position="694"/>
        <end position="721"/>
    </location>
</feature>
<feature type="compositionally biased region" description="Basic and acidic residues" evidence="3">
    <location>
        <begin position="204"/>
        <end position="213"/>
    </location>
</feature>
<proteinExistence type="inferred from homology"/>
<feature type="compositionally biased region" description="Polar residues" evidence="3">
    <location>
        <begin position="126"/>
        <end position="144"/>
    </location>
</feature>
<dbReference type="AlphaFoldDB" id="A0A8H3TPJ5"/>
<reference evidence="5" key="1">
    <citation type="submission" date="2020-07" db="EMBL/GenBank/DDBJ databases">
        <title>Draft Genome Sequence of a Deep-Sea Yeast, Naganishia (Cryptococcus) liquefaciens strain N6.</title>
        <authorList>
            <person name="Han Y.W."/>
            <person name="Kajitani R."/>
            <person name="Morimoto H."/>
            <person name="Parhat M."/>
            <person name="Tsubouchi H."/>
            <person name="Bakenova O."/>
            <person name="Ogata M."/>
            <person name="Argunhan B."/>
            <person name="Aoki R."/>
            <person name="Kajiwara S."/>
            <person name="Itoh T."/>
            <person name="Iwasaki H."/>
        </authorList>
    </citation>
    <scope>NUCLEOTIDE SEQUENCE</scope>
    <source>
        <strain evidence="5">N6</strain>
    </source>
</reference>
<sequence length="816" mass="90465">MENESEGLALTKEERRRRRAEIRKQEEALKAQEAAFLAQQAAVQAQKAAMGYASSDSNPDPELTKSPVRKRKSNVLAEASPVKHKTIFRDDSLSVRPVEKKKLEFSKSLVNPQQKEAESNGKSDKSSSATRHSQPHQASSSCNAGVSFDRQRTSDSGLKNLLQRDSETRTSFKRFMGTSGRHLEERRSSTATSVRQRIGAINLKQEREEEAARQRGGVNPELYQSGSHSRSSRLSESLASRHRQEGRDSEAEESGNKVTSVRRDAVTLTVLENLETGPIEYGRDPEGMAEWTWVEPNSGLNLSQRYTSHNDVQTLMTSRYYLSPSKLYSVIRLTRDRQQYEVPLDSDWITIAIVCGKSEIRNINGGNTMAHPSAAVNQESDAEEEDYNIDGSPACKKGKRQIKTEDEITNEKRKIRKFVTLRLCSLPTKASRKSNGVSGDALLTLLLFEAESESRSKKGDTIARHYRGGSGGAYEKWWKLDVGSVIGVVAPKVLKPWGKGNPSPNPHSHPLGLTPSSAEDIFLIGRSQDLGQCKSIKRDGNRCEDWVDKRVSQHCEYHVHMAVKSGKAGRAEFSGSTAGFELRAKTSAVKDEYDPIKKTGLLPRNGIRPNRQLQYDNNAGGQAYIVGGKMISGQKAAFADEFVHEKMGREKGRSLKRRTDEKREEEALRRFLDKEMKGGSTGAKYLRAIQDLQSSTDKGQEKPTADPSEDQGEEGSSSTMPFRAETVRKIGFNPAAYGDPLQGFKVSAETNKSLDLLRGRLKGVPTVRLGKMPGKKMFNVVNPLMQEPSNSATAGQSPQNTTEPESDEGVEMIDLD</sequence>
<dbReference type="InterPro" id="IPR015408">
    <property type="entry name" value="Znf_Mcm10/DnaG"/>
</dbReference>
<evidence type="ECO:0000259" key="4">
    <source>
        <dbReference type="Pfam" id="PF09329"/>
    </source>
</evidence>
<keyword evidence="2" id="KW-0175">Coiled coil</keyword>
<dbReference type="GO" id="GO:0006270">
    <property type="term" value="P:DNA replication initiation"/>
    <property type="evidence" value="ECO:0007669"/>
    <property type="project" value="InterPro"/>
</dbReference>
<dbReference type="Pfam" id="PF09329">
    <property type="entry name" value="zf-primase"/>
    <property type="match status" value="1"/>
</dbReference>
<evidence type="ECO:0000256" key="2">
    <source>
        <dbReference type="SAM" id="Coils"/>
    </source>
</evidence>
<feature type="region of interest" description="Disordered" evidence="3">
    <location>
        <begin position="785"/>
        <end position="816"/>
    </location>
</feature>
<feature type="domain" description="Zinc finger Mcm10/DnaG-type" evidence="4">
    <location>
        <begin position="525"/>
        <end position="570"/>
    </location>
</feature>
<comment type="similarity">
    <text evidence="1">Belongs to the MCM10 family.</text>
</comment>
<feature type="compositionally biased region" description="Acidic residues" evidence="3">
    <location>
        <begin position="804"/>
        <end position="816"/>
    </location>
</feature>
<keyword evidence="6" id="KW-1185">Reference proteome</keyword>
<dbReference type="InterPro" id="IPR012340">
    <property type="entry name" value="NA-bd_OB-fold"/>
</dbReference>
<evidence type="ECO:0000256" key="1">
    <source>
        <dbReference type="ARBA" id="ARBA00009679"/>
    </source>
</evidence>
<gene>
    <name evidence="5" type="ORF">NliqN6_1046</name>
</gene>
<comment type="caution">
    <text evidence="5">The sequence shown here is derived from an EMBL/GenBank/DDBJ whole genome shotgun (WGS) entry which is preliminary data.</text>
</comment>
<dbReference type="PANTHER" id="PTHR13454">
    <property type="entry name" value="PROTEIN MCM10 HOMOLOG"/>
    <property type="match status" value="1"/>
</dbReference>
<feature type="compositionally biased region" description="Polar residues" evidence="3">
    <location>
        <begin position="787"/>
        <end position="803"/>
    </location>
</feature>
<feature type="compositionally biased region" description="Low complexity" evidence="3">
    <location>
        <begin position="225"/>
        <end position="238"/>
    </location>
</feature>
<protein>
    <recommendedName>
        <fullName evidence="4">Zinc finger Mcm10/DnaG-type domain-containing protein</fullName>
    </recommendedName>
</protein>
<evidence type="ECO:0000256" key="3">
    <source>
        <dbReference type="SAM" id="MobiDB-lite"/>
    </source>
</evidence>
<feature type="compositionally biased region" description="Basic and acidic residues" evidence="3">
    <location>
        <begin position="115"/>
        <end position="125"/>
    </location>
</feature>
<feature type="coiled-coil region" evidence="2">
    <location>
        <begin position="8"/>
        <end position="35"/>
    </location>
</feature>
<dbReference type="Proteomes" id="UP000620104">
    <property type="component" value="Unassembled WGS sequence"/>
</dbReference>
<dbReference type="InterPro" id="IPR040184">
    <property type="entry name" value="Mcm10"/>
</dbReference>
<name>A0A8H3TPJ5_9TREE</name>
<accession>A0A8H3TPJ5</accession>
<dbReference type="OrthoDB" id="202825at2759"/>
<feature type="region of interest" description="Disordered" evidence="3">
    <location>
        <begin position="41"/>
        <end position="260"/>
    </location>
</feature>
<dbReference type="PANTHER" id="PTHR13454:SF11">
    <property type="entry name" value="PROTEIN MCM10 HOMOLOG"/>
    <property type="match status" value="1"/>
</dbReference>
<evidence type="ECO:0000313" key="5">
    <source>
        <dbReference type="EMBL" id="GHJ84644.1"/>
    </source>
</evidence>
<dbReference type="GO" id="GO:0003688">
    <property type="term" value="F:DNA replication origin binding"/>
    <property type="evidence" value="ECO:0007669"/>
    <property type="project" value="TreeGrafter"/>
</dbReference>
<dbReference type="Gene3D" id="2.40.50.140">
    <property type="entry name" value="Nucleic acid-binding proteins"/>
    <property type="match status" value="2"/>
</dbReference>
<dbReference type="GO" id="GO:0043596">
    <property type="term" value="C:nuclear replication fork"/>
    <property type="evidence" value="ECO:0007669"/>
    <property type="project" value="TreeGrafter"/>
</dbReference>
<evidence type="ECO:0000313" key="6">
    <source>
        <dbReference type="Proteomes" id="UP000620104"/>
    </source>
</evidence>
<dbReference type="EMBL" id="BLZA01000009">
    <property type="protein sequence ID" value="GHJ84644.1"/>
    <property type="molecule type" value="Genomic_DNA"/>
</dbReference>
<organism evidence="5 6">
    <name type="scientific">Naganishia liquefaciens</name>
    <dbReference type="NCBI Taxonomy" id="104408"/>
    <lineage>
        <taxon>Eukaryota</taxon>
        <taxon>Fungi</taxon>
        <taxon>Dikarya</taxon>
        <taxon>Basidiomycota</taxon>
        <taxon>Agaricomycotina</taxon>
        <taxon>Tremellomycetes</taxon>
        <taxon>Filobasidiales</taxon>
        <taxon>Filobasidiaceae</taxon>
        <taxon>Naganishia</taxon>
    </lineage>
</organism>